<dbReference type="SUPFAM" id="SSF102405">
    <property type="entry name" value="MCP/YpsA-like"/>
    <property type="match status" value="1"/>
</dbReference>
<dbReference type="Proteomes" id="UP000321484">
    <property type="component" value="Unassembled WGS sequence"/>
</dbReference>
<organism evidence="3 4">
    <name type="scientific">Actinotalea fermentans</name>
    <dbReference type="NCBI Taxonomy" id="43671"/>
    <lineage>
        <taxon>Bacteria</taxon>
        <taxon>Bacillati</taxon>
        <taxon>Actinomycetota</taxon>
        <taxon>Actinomycetes</taxon>
        <taxon>Micrococcales</taxon>
        <taxon>Cellulomonadaceae</taxon>
        <taxon>Actinotalea</taxon>
    </lineage>
</organism>
<dbReference type="Gene3D" id="3.40.50.450">
    <property type="match status" value="1"/>
</dbReference>
<evidence type="ECO:0000256" key="1">
    <source>
        <dbReference type="ARBA" id="ARBA00006525"/>
    </source>
</evidence>
<evidence type="ECO:0000313" key="4">
    <source>
        <dbReference type="Proteomes" id="UP000321484"/>
    </source>
</evidence>
<feature type="domain" description="Smf/DprA SLOG" evidence="2">
    <location>
        <begin position="90"/>
        <end position="305"/>
    </location>
</feature>
<dbReference type="InterPro" id="IPR003488">
    <property type="entry name" value="DprA"/>
</dbReference>
<gene>
    <name evidence="3" type="ORF">AFE02nite_10730</name>
</gene>
<dbReference type="EMBL" id="BJYK01000001">
    <property type="protein sequence ID" value="GEN79339.1"/>
    <property type="molecule type" value="Genomic_DNA"/>
</dbReference>
<keyword evidence="4" id="KW-1185">Reference proteome</keyword>
<protein>
    <submittedName>
        <fullName evidence="3">DNA processing protein DprA</fullName>
    </submittedName>
</protein>
<dbReference type="PANTHER" id="PTHR43022:SF1">
    <property type="entry name" value="PROTEIN SMF"/>
    <property type="match status" value="1"/>
</dbReference>
<dbReference type="AlphaFoldDB" id="A0A511YVY7"/>
<evidence type="ECO:0000313" key="3">
    <source>
        <dbReference type="EMBL" id="GEN79339.1"/>
    </source>
</evidence>
<sequence>MVTDALLIARAAWSRLVEPGDAVAGALVAALGPQEALDWLRGHEPLPGLAAADGRARAALGAAAQRWRTRLPDLDAARDLGMLERVGGRLLVPEAPGWPRGLEVLGSSAPMCLWVRGSLAGEALGAALRRSVALVGARACTGYGEHVTAEIAAGVAARGWCVVSGGAYGIDAVAHRAALAGDGTTVAFLAGGVDRLYPAGNTELLRAVADAGALVSEVPPGSVPAKVRFLQRNRLIAAVSGATVVVEAAWRSGALSTARHAASLLRPVGAVPGPVTSASSAGCHRLLRDGVAVCVCDTAEVLELVEPVPAPEPRTDPRAGDGLDLVLRRTLDALPLRRPAPEGSVARTAGLSEREVRASLGRLELAGLAVRDAHGWRRANPDRSR</sequence>
<dbReference type="PANTHER" id="PTHR43022">
    <property type="entry name" value="PROTEIN SMF"/>
    <property type="match status" value="1"/>
</dbReference>
<evidence type="ECO:0000259" key="2">
    <source>
        <dbReference type="Pfam" id="PF02481"/>
    </source>
</evidence>
<reference evidence="3 4" key="1">
    <citation type="submission" date="2019-07" db="EMBL/GenBank/DDBJ databases">
        <title>Whole genome shotgun sequence of Actinotalea fermentans NBRC 105374.</title>
        <authorList>
            <person name="Hosoyama A."/>
            <person name="Uohara A."/>
            <person name="Ohji S."/>
            <person name="Ichikawa N."/>
        </authorList>
    </citation>
    <scope>NUCLEOTIDE SEQUENCE [LARGE SCALE GENOMIC DNA]</scope>
    <source>
        <strain evidence="3 4">NBRC 105374</strain>
    </source>
</reference>
<accession>A0A511YVY7</accession>
<dbReference type="GO" id="GO:0009294">
    <property type="term" value="P:DNA-mediated transformation"/>
    <property type="evidence" value="ECO:0007669"/>
    <property type="project" value="InterPro"/>
</dbReference>
<proteinExistence type="inferred from homology"/>
<dbReference type="Pfam" id="PF02481">
    <property type="entry name" value="DNA_processg_A"/>
    <property type="match status" value="1"/>
</dbReference>
<name>A0A511YVY7_9CELL</name>
<comment type="similarity">
    <text evidence="1">Belongs to the DprA/Smf family.</text>
</comment>
<dbReference type="NCBIfam" id="TIGR00732">
    <property type="entry name" value="dprA"/>
    <property type="match status" value="1"/>
</dbReference>
<dbReference type="InterPro" id="IPR057666">
    <property type="entry name" value="DrpA_SLOG"/>
</dbReference>
<comment type="caution">
    <text evidence="3">The sequence shown here is derived from an EMBL/GenBank/DDBJ whole genome shotgun (WGS) entry which is preliminary data.</text>
</comment>